<evidence type="ECO:0000256" key="2">
    <source>
        <dbReference type="SAM" id="MobiDB-lite"/>
    </source>
</evidence>
<protein>
    <recommendedName>
        <fullName evidence="3">Ty3 transposon capsid-like protein domain-containing protein</fullName>
    </recommendedName>
</protein>
<dbReference type="Pfam" id="PF19259">
    <property type="entry name" value="Ty3_capsid"/>
    <property type="match status" value="1"/>
</dbReference>
<feature type="compositionally biased region" description="Polar residues" evidence="2">
    <location>
        <begin position="63"/>
        <end position="85"/>
    </location>
</feature>
<dbReference type="Proteomes" id="UP000697127">
    <property type="component" value="Unassembled WGS sequence"/>
</dbReference>
<keyword evidence="1" id="KW-0175">Coiled coil</keyword>
<gene>
    <name evidence="4" type="ORF">C6P40_004647</name>
</gene>
<feature type="region of interest" description="Disordered" evidence="2">
    <location>
        <begin position="63"/>
        <end position="97"/>
    </location>
</feature>
<evidence type="ECO:0000256" key="1">
    <source>
        <dbReference type="SAM" id="Coils"/>
    </source>
</evidence>
<feature type="domain" description="Ty3 transposon capsid-like protein" evidence="3">
    <location>
        <begin position="140"/>
        <end position="276"/>
    </location>
</feature>
<evidence type="ECO:0000313" key="4">
    <source>
        <dbReference type="EMBL" id="KAG0686276.1"/>
    </source>
</evidence>
<name>A0A9P6WG96_9ASCO</name>
<comment type="caution">
    <text evidence="4">The sequence shown here is derived from an EMBL/GenBank/DDBJ whole genome shotgun (WGS) entry which is preliminary data.</text>
</comment>
<proteinExistence type="predicted"/>
<dbReference type="EMBL" id="PUHW01000664">
    <property type="protein sequence ID" value="KAG0686276.1"/>
    <property type="molecule type" value="Genomic_DNA"/>
</dbReference>
<dbReference type="InterPro" id="IPR045358">
    <property type="entry name" value="Ty3_capsid"/>
</dbReference>
<reference evidence="4" key="1">
    <citation type="submission" date="2020-11" db="EMBL/GenBank/DDBJ databases">
        <title>Kefir isolates.</title>
        <authorList>
            <person name="Marcisauskas S."/>
            <person name="Kim Y."/>
            <person name="Blasche S."/>
        </authorList>
    </citation>
    <scope>NUCLEOTIDE SEQUENCE</scope>
    <source>
        <strain evidence="4">Olga-1</strain>
    </source>
</reference>
<feature type="coiled-coil region" evidence="1">
    <location>
        <begin position="14"/>
        <end position="44"/>
    </location>
</feature>
<keyword evidence="5" id="KW-1185">Reference proteome</keyword>
<organism evidence="4 5">
    <name type="scientific">Pichia californica</name>
    <dbReference type="NCBI Taxonomy" id="460514"/>
    <lineage>
        <taxon>Eukaryota</taxon>
        <taxon>Fungi</taxon>
        <taxon>Dikarya</taxon>
        <taxon>Ascomycota</taxon>
        <taxon>Saccharomycotina</taxon>
        <taxon>Pichiomycetes</taxon>
        <taxon>Pichiales</taxon>
        <taxon>Pichiaceae</taxon>
        <taxon>Pichia</taxon>
    </lineage>
</organism>
<sequence length="302" mass="34156">MSTRAADAAYQARILDLEQRLAIAQSQIEEMQRHNNQAQEVDINIHDGNHGDEDSEEVVTVSDANPNPRVGNNSFPVANVGTGNSEDQETVNETRSIDESRKYTTVKIPEFIPYEETTITDLVTFKIHAKQWIRKVEDIFILKNTPDKDKSILASVSLKGSAFSWYVNAAEKCAQEKKPYLLWEDFKKLFFQYAVPGNAQMSIFQDMKALQLKMTKGMKVFQYAKAFWNIKDGMEAESDQMAKARFINGLTPKIKTSVLQKKPDSLADAINDAYTAELEVVNNLNSSIKLSLDDDDNNNIFQ</sequence>
<dbReference type="AlphaFoldDB" id="A0A9P6WG96"/>
<evidence type="ECO:0000313" key="5">
    <source>
        <dbReference type="Proteomes" id="UP000697127"/>
    </source>
</evidence>
<accession>A0A9P6WG96</accession>
<evidence type="ECO:0000259" key="3">
    <source>
        <dbReference type="Pfam" id="PF19259"/>
    </source>
</evidence>